<evidence type="ECO:0000256" key="1">
    <source>
        <dbReference type="ARBA" id="ARBA00009646"/>
    </source>
</evidence>
<dbReference type="GO" id="GO:0004252">
    <property type="term" value="F:serine-type endopeptidase activity"/>
    <property type="evidence" value="ECO:0007669"/>
    <property type="project" value="InterPro"/>
</dbReference>
<dbReference type="AlphaFoldDB" id="A0A8S3PXV3"/>
<dbReference type="SUPFAM" id="SSF56973">
    <property type="entry name" value="Aerolisin/ETX pore-forming domain"/>
    <property type="match status" value="1"/>
</dbReference>
<evidence type="ECO:0000256" key="2">
    <source>
        <dbReference type="ARBA" id="ARBA00022737"/>
    </source>
</evidence>
<gene>
    <name evidence="4" type="ORF">MEDL_4283</name>
</gene>
<evidence type="ECO:0000313" key="4">
    <source>
        <dbReference type="EMBL" id="CAG2188881.1"/>
    </source>
</evidence>
<dbReference type="EMBL" id="CAJPWZ010000276">
    <property type="protein sequence ID" value="CAG2188881.1"/>
    <property type="molecule type" value="Genomic_DNA"/>
</dbReference>
<feature type="domain" description="Beta/gamma crystallin 'Greek key'" evidence="3">
    <location>
        <begin position="210"/>
        <end position="253"/>
    </location>
</feature>
<dbReference type="InterPro" id="IPR011024">
    <property type="entry name" value="G_crystallin-like"/>
</dbReference>
<dbReference type="InterPro" id="IPR050252">
    <property type="entry name" value="Beta/Gamma-Crystallin"/>
</dbReference>
<evidence type="ECO:0000313" key="5">
    <source>
        <dbReference type="Proteomes" id="UP000683360"/>
    </source>
</evidence>
<sequence length="423" mass="47348">MADEDGDFAGVECVISGWGQTGSGSIPETLQDVSMTVLSNSDCSNIWTGSINDGHICIGSDTDISDGRSACFIVLYEGVNFKGRSKTFTQAHPNMVNAGFFDCASSVIVEGGVWVLYQHHNYKGNICVVMEGDRTNLVRGTPTDKDTKVHEFNDSLSSLKPLDFDCTQEPKITVYAGDFRSRSLTFTEDIKDLRWYKMNDQISYIRIHSGAWVVFEAVNFMGQQSLFSTGDHLMKASDGAFRNDTTSSLRALQIKPSYPLIVDGMDFHLDRVSKDKTPITVFSWTQKNNSKITQNLSVTKEKTVTTEDSYEFTWDEGTKMTSEYSYEASIPGIFTSSVKLGIEKHLNIGTTKGKKTEKAEKWSVHYPSEIPPESEITLESTISKGKIDVPFTCRFHQGEKKWSEKGTFHGVQYYGFVTEFKQK</sequence>
<dbReference type="Gene3D" id="2.40.10.10">
    <property type="entry name" value="Trypsin-like serine proteases"/>
    <property type="match status" value="1"/>
</dbReference>
<dbReference type="GO" id="GO:0006508">
    <property type="term" value="P:proteolysis"/>
    <property type="evidence" value="ECO:0007669"/>
    <property type="project" value="InterPro"/>
</dbReference>
<dbReference type="OrthoDB" id="8688215at2759"/>
<organism evidence="4 5">
    <name type="scientific">Mytilus edulis</name>
    <name type="common">Blue mussel</name>
    <dbReference type="NCBI Taxonomy" id="6550"/>
    <lineage>
        <taxon>Eukaryota</taxon>
        <taxon>Metazoa</taxon>
        <taxon>Spiralia</taxon>
        <taxon>Lophotrochozoa</taxon>
        <taxon>Mollusca</taxon>
        <taxon>Bivalvia</taxon>
        <taxon>Autobranchia</taxon>
        <taxon>Pteriomorphia</taxon>
        <taxon>Mytilida</taxon>
        <taxon>Mytiloidea</taxon>
        <taxon>Mytilidae</taxon>
        <taxon>Mytilinae</taxon>
        <taxon>Mytilus</taxon>
    </lineage>
</organism>
<dbReference type="Pfam" id="PF00030">
    <property type="entry name" value="Crystall"/>
    <property type="match status" value="2"/>
</dbReference>
<accession>A0A8S3PXV3</accession>
<keyword evidence="5" id="KW-1185">Reference proteome</keyword>
<protein>
    <submittedName>
        <fullName evidence="4">CRYB</fullName>
    </submittedName>
</protein>
<comment type="similarity">
    <text evidence="1">Belongs to the beta/gamma-crystallin family.</text>
</comment>
<feature type="domain" description="Beta/gamma crystallin 'Greek key'" evidence="3">
    <location>
        <begin position="112"/>
        <end position="163"/>
    </location>
</feature>
<comment type="caution">
    <text evidence="4">The sequence shown here is derived from an EMBL/GenBank/DDBJ whole genome shotgun (WGS) entry which is preliminary data.</text>
</comment>
<reference evidence="4" key="1">
    <citation type="submission" date="2021-03" db="EMBL/GenBank/DDBJ databases">
        <authorList>
            <person name="Bekaert M."/>
        </authorList>
    </citation>
    <scope>NUCLEOTIDE SEQUENCE</scope>
</reference>
<evidence type="ECO:0000259" key="3">
    <source>
        <dbReference type="PROSITE" id="PS50915"/>
    </source>
</evidence>
<dbReference type="SUPFAM" id="SSF50494">
    <property type="entry name" value="Trypsin-like serine proteases"/>
    <property type="match status" value="1"/>
</dbReference>
<dbReference type="PANTHER" id="PTHR11818">
    <property type="entry name" value="BETA/GAMMA CRYSTALLIN"/>
    <property type="match status" value="1"/>
</dbReference>
<dbReference type="Gene3D" id="2.170.15.10">
    <property type="entry name" value="Proaerolysin, chain A, domain 3"/>
    <property type="match status" value="1"/>
</dbReference>
<name>A0A8S3PXV3_MYTED</name>
<dbReference type="Proteomes" id="UP000683360">
    <property type="component" value="Unassembled WGS sequence"/>
</dbReference>
<dbReference type="InterPro" id="IPR001254">
    <property type="entry name" value="Trypsin_dom"/>
</dbReference>
<dbReference type="Pfam" id="PF00089">
    <property type="entry name" value="Trypsin"/>
    <property type="match status" value="1"/>
</dbReference>
<dbReference type="PROSITE" id="PS50915">
    <property type="entry name" value="CRYSTALLIN_BETA_GAMMA"/>
    <property type="match status" value="2"/>
</dbReference>
<dbReference type="InterPro" id="IPR009003">
    <property type="entry name" value="Peptidase_S1_PA"/>
</dbReference>
<dbReference type="Gene3D" id="2.60.20.10">
    <property type="entry name" value="Crystallins"/>
    <property type="match status" value="2"/>
</dbReference>
<dbReference type="InterPro" id="IPR043504">
    <property type="entry name" value="Peptidase_S1_PA_chymotrypsin"/>
</dbReference>
<dbReference type="PANTHER" id="PTHR11818:SF42">
    <property type="entry name" value="VOLTAGE-GATED HYDROGEN CHANNEL 1"/>
    <property type="match status" value="1"/>
</dbReference>
<proteinExistence type="inferred from homology"/>
<keyword evidence="2" id="KW-0677">Repeat</keyword>
<dbReference type="InterPro" id="IPR001064">
    <property type="entry name" value="Beta/gamma_crystallin"/>
</dbReference>
<dbReference type="SMART" id="SM00247">
    <property type="entry name" value="XTALbg"/>
    <property type="match status" value="2"/>
</dbReference>
<dbReference type="SUPFAM" id="SSF49695">
    <property type="entry name" value="gamma-Crystallin-like"/>
    <property type="match status" value="1"/>
</dbReference>